<protein>
    <recommendedName>
        <fullName evidence="4">Superoxide dismutase</fullName>
    </recommendedName>
</protein>
<evidence type="ECO:0000313" key="3">
    <source>
        <dbReference type="Proteomes" id="UP001501759"/>
    </source>
</evidence>
<organism evidence="2 3">
    <name type="scientific">Streptomyces siamensis</name>
    <dbReference type="NCBI Taxonomy" id="1274986"/>
    <lineage>
        <taxon>Bacteria</taxon>
        <taxon>Bacillati</taxon>
        <taxon>Actinomycetota</taxon>
        <taxon>Actinomycetes</taxon>
        <taxon>Kitasatosporales</taxon>
        <taxon>Streptomycetaceae</taxon>
        <taxon>Streptomyces</taxon>
    </lineage>
</organism>
<feature type="compositionally biased region" description="Low complexity" evidence="1">
    <location>
        <begin position="17"/>
        <end position="28"/>
    </location>
</feature>
<evidence type="ECO:0000256" key="1">
    <source>
        <dbReference type="SAM" id="MobiDB-lite"/>
    </source>
</evidence>
<evidence type="ECO:0008006" key="4">
    <source>
        <dbReference type="Google" id="ProtNLM"/>
    </source>
</evidence>
<dbReference type="RefSeq" id="WP_345652973.1">
    <property type="nucleotide sequence ID" value="NZ_BAABKB010000018.1"/>
</dbReference>
<accession>A0ABP9J4Q1</accession>
<reference evidence="3" key="1">
    <citation type="journal article" date="2019" name="Int. J. Syst. Evol. Microbiol.">
        <title>The Global Catalogue of Microorganisms (GCM) 10K type strain sequencing project: providing services to taxonomists for standard genome sequencing and annotation.</title>
        <authorList>
            <consortium name="The Broad Institute Genomics Platform"/>
            <consortium name="The Broad Institute Genome Sequencing Center for Infectious Disease"/>
            <person name="Wu L."/>
            <person name="Ma J."/>
        </authorList>
    </citation>
    <scope>NUCLEOTIDE SEQUENCE [LARGE SCALE GENOMIC DNA]</scope>
    <source>
        <strain evidence="3">JCM 18409</strain>
    </source>
</reference>
<dbReference type="InterPro" id="IPR011042">
    <property type="entry name" value="6-blade_b-propeller_TolB-like"/>
</dbReference>
<dbReference type="PANTHER" id="PTHR31460:SF3">
    <property type="entry name" value="MESOCENTIN"/>
    <property type="match status" value="1"/>
</dbReference>
<dbReference type="Gene3D" id="2.120.10.30">
    <property type="entry name" value="TolB, C-terminal domain"/>
    <property type="match status" value="1"/>
</dbReference>
<gene>
    <name evidence="2" type="ORF">GCM10023335_48090</name>
</gene>
<comment type="caution">
    <text evidence="2">The sequence shown here is derived from an EMBL/GenBank/DDBJ whole genome shotgun (WGS) entry which is preliminary data.</text>
</comment>
<dbReference type="SUPFAM" id="SSF63829">
    <property type="entry name" value="Calcium-dependent phosphotriesterase"/>
    <property type="match status" value="1"/>
</dbReference>
<dbReference type="EMBL" id="BAABKB010000018">
    <property type="protein sequence ID" value="GAA5019434.1"/>
    <property type="molecule type" value="Genomic_DNA"/>
</dbReference>
<dbReference type="InterPro" id="IPR053224">
    <property type="entry name" value="Sensory_adhesion_molecule"/>
</dbReference>
<name>A0ABP9J4Q1_9ACTN</name>
<keyword evidence="3" id="KW-1185">Reference proteome</keyword>
<proteinExistence type="predicted"/>
<feature type="region of interest" description="Disordered" evidence="1">
    <location>
        <begin position="1"/>
        <end position="28"/>
    </location>
</feature>
<dbReference type="PANTHER" id="PTHR31460">
    <property type="match status" value="1"/>
</dbReference>
<dbReference type="InterPro" id="IPR006311">
    <property type="entry name" value="TAT_signal"/>
</dbReference>
<dbReference type="PROSITE" id="PS51318">
    <property type="entry name" value="TAT"/>
    <property type="match status" value="1"/>
</dbReference>
<evidence type="ECO:0000313" key="2">
    <source>
        <dbReference type="EMBL" id="GAA5019434.1"/>
    </source>
</evidence>
<dbReference type="Proteomes" id="UP001501759">
    <property type="component" value="Unassembled WGS sequence"/>
</dbReference>
<sequence>MSRPIQHPPLLDHTRHTLQQTPSRQPSSLPRRSFLAAAASTVAAVAVATPASASAHRASAAAPARISTAFALPGDGVYPEGIAADPRTGDLYVGSYTTGAVYRAAPGRRTAEVFLPAGADGRNTANGLKADAAGRLWVTDSTAGVDVYDLRTRALLARFDVPGDAPCFVNDLAIAGDGSVFLTDSVREVVHRVTPADLARAVARGGRGELTVAYDLGGVVAPHPAGTFTLNGIVARGRHLFVVDMTAGALHRVDLVDGSVRQVTLHGGDLVNGDGLELVGGTLWAAQNRTDTVSRWHLSADGTSARLERSVTDPALQIPTTLVRHRGRTLVVRSQFDKGGPMGPGTPETPFTVAQVHGI</sequence>